<keyword evidence="3" id="KW-1185">Reference proteome</keyword>
<dbReference type="PANTHER" id="PTHR46361:SF3">
    <property type="entry name" value="ELECTRON CARRIER_ PROTEIN DISULFIDE OXIDOREDUCTASE"/>
    <property type="match status" value="1"/>
</dbReference>
<dbReference type="Pfam" id="PF04784">
    <property type="entry name" value="DUF547"/>
    <property type="match status" value="1"/>
</dbReference>
<evidence type="ECO:0000313" key="3">
    <source>
        <dbReference type="Proteomes" id="UP001595907"/>
    </source>
</evidence>
<dbReference type="Proteomes" id="UP001595907">
    <property type="component" value="Unassembled WGS sequence"/>
</dbReference>
<evidence type="ECO:0000313" key="2">
    <source>
        <dbReference type="EMBL" id="MFC4261855.1"/>
    </source>
</evidence>
<dbReference type="InterPro" id="IPR006869">
    <property type="entry name" value="DUF547"/>
</dbReference>
<dbReference type="RefSeq" id="WP_379706936.1">
    <property type="nucleotide sequence ID" value="NZ_JBHSCZ010000001.1"/>
</dbReference>
<name>A0ABV8QNJ4_9BACT</name>
<evidence type="ECO:0000259" key="1">
    <source>
        <dbReference type="Pfam" id="PF04784"/>
    </source>
</evidence>
<dbReference type="EMBL" id="JBHSCZ010000001">
    <property type="protein sequence ID" value="MFC4261855.1"/>
    <property type="molecule type" value="Genomic_DNA"/>
</dbReference>
<feature type="domain" description="DUF547" evidence="1">
    <location>
        <begin position="75"/>
        <end position="189"/>
    </location>
</feature>
<comment type="caution">
    <text evidence="2">The sequence shown here is derived from an EMBL/GenBank/DDBJ whole genome shotgun (WGS) entry which is preliminary data.</text>
</comment>
<dbReference type="PANTHER" id="PTHR46361">
    <property type="entry name" value="ELECTRON CARRIER/ PROTEIN DISULFIDE OXIDOREDUCTASE"/>
    <property type="match status" value="1"/>
</dbReference>
<dbReference type="PROSITE" id="PS51257">
    <property type="entry name" value="PROKAR_LIPOPROTEIN"/>
    <property type="match status" value="1"/>
</dbReference>
<organism evidence="2 3">
    <name type="scientific">Ferruginibacter yonginensis</name>
    <dbReference type="NCBI Taxonomy" id="1310416"/>
    <lineage>
        <taxon>Bacteria</taxon>
        <taxon>Pseudomonadati</taxon>
        <taxon>Bacteroidota</taxon>
        <taxon>Chitinophagia</taxon>
        <taxon>Chitinophagales</taxon>
        <taxon>Chitinophagaceae</taxon>
        <taxon>Ferruginibacter</taxon>
    </lineage>
</organism>
<accession>A0ABV8QNJ4</accession>
<gene>
    <name evidence="2" type="ORF">ACFOWM_03110</name>
</gene>
<protein>
    <submittedName>
        <fullName evidence="2">DUF547 domain-containing protein</fullName>
    </submittedName>
</protein>
<reference evidence="3" key="1">
    <citation type="journal article" date="2019" name="Int. J. Syst. Evol. Microbiol.">
        <title>The Global Catalogue of Microorganisms (GCM) 10K type strain sequencing project: providing services to taxonomists for standard genome sequencing and annotation.</title>
        <authorList>
            <consortium name="The Broad Institute Genomics Platform"/>
            <consortium name="The Broad Institute Genome Sequencing Center for Infectious Disease"/>
            <person name="Wu L."/>
            <person name="Ma J."/>
        </authorList>
    </citation>
    <scope>NUCLEOTIDE SEQUENCE [LARGE SCALE GENOMIC DNA]</scope>
    <source>
        <strain evidence="3">CECT 8289</strain>
    </source>
</reference>
<sequence>MKFYLILIVSTVLFSSCLTGVPKGKGNAITHEQWTTLLKKHVNNAGLVDYKGFIKDSAALNKYLAVLSNNAPANDWSKDEKFAYWINAYNAFTVKLIVDNYPVKSIKDLGAANPIIFVNTAWDKKFFSIDGKKMTLNTIEHKILRKKFKDPRMHFAINCASMSCPKLLNEAYEAATLNKQLDQQAKDFLADKSKNEVAAQNPKLSSIFNWFNGDFKKTGKSKIAFINQYTSTKINDNASISYLDYNWSLNEQK</sequence>
<proteinExistence type="predicted"/>